<reference evidence="3" key="1">
    <citation type="journal article" date="2017" name="Genome Announc.">
        <title>Draft Genome Sequence of Terrimicrobium sacchariphilum NM-5T, a Facultative Anaerobic Soil Bacterium of the Class Spartobacteria.</title>
        <authorList>
            <person name="Qiu Y.L."/>
            <person name="Tourlousse D.M."/>
            <person name="Matsuura N."/>
            <person name="Ohashi A."/>
            <person name="Sekiguchi Y."/>
        </authorList>
    </citation>
    <scope>NUCLEOTIDE SEQUENCE [LARGE SCALE GENOMIC DNA]</scope>
    <source>
        <strain evidence="3">NM-5</strain>
    </source>
</reference>
<dbReference type="InParanoid" id="A0A146G7T2"/>
<dbReference type="InterPro" id="IPR038695">
    <property type="entry name" value="Saro_0823-like_sf"/>
</dbReference>
<dbReference type="STRING" id="690879.TSACC_21340"/>
<dbReference type="EMBL" id="BDCO01000002">
    <property type="protein sequence ID" value="GAT32937.1"/>
    <property type="molecule type" value="Genomic_DNA"/>
</dbReference>
<dbReference type="PANTHER" id="PTHR37953:SF1">
    <property type="entry name" value="UPF0127 PROTEIN MJ1496"/>
    <property type="match status" value="1"/>
</dbReference>
<dbReference type="Proteomes" id="UP000076023">
    <property type="component" value="Unassembled WGS sequence"/>
</dbReference>
<name>A0A146G7T2_TERSA</name>
<feature type="signal peptide" evidence="1">
    <location>
        <begin position="1"/>
        <end position="30"/>
    </location>
</feature>
<dbReference type="PANTHER" id="PTHR37953">
    <property type="entry name" value="UPF0127 PROTEIN MJ1496"/>
    <property type="match status" value="1"/>
</dbReference>
<keyword evidence="1" id="KW-0732">Signal</keyword>
<organism evidence="2 3">
    <name type="scientific">Terrimicrobium sacchariphilum</name>
    <dbReference type="NCBI Taxonomy" id="690879"/>
    <lineage>
        <taxon>Bacteria</taxon>
        <taxon>Pseudomonadati</taxon>
        <taxon>Verrucomicrobiota</taxon>
        <taxon>Terrimicrobiia</taxon>
        <taxon>Terrimicrobiales</taxon>
        <taxon>Terrimicrobiaceae</taxon>
        <taxon>Terrimicrobium</taxon>
    </lineage>
</organism>
<keyword evidence="3" id="KW-1185">Reference proteome</keyword>
<accession>A0A146G7T2</accession>
<evidence type="ECO:0000256" key="1">
    <source>
        <dbReference type="SAM" id="SignalP"/>
    </source>
</evidence>
<evidence type="ECO:0000313" key="2">
    <source>
        <dbReference type="EMBL" id="GAT32937.1"/>
    </source>
</evidence>
<evidence type="ECO:0008006" key="4">
    <source>
        <dbReference type="Google" id="ProtNLM"/>
    </source>
</evidence>
<dbReference type="AlphaFoldDB" id="A0A146G7T2"/>
<dbReference type="InterPro" id="IPR003795">
    <property type="entry name" value="DUF192"/>
</dbReference>
<gene>
    <name evidence="2" type="ORF">TSACC_21340</name>
</gene>
<proteinExistence type="predicted"/>
<dbReference type="RefSeq" id="WP_237763916.1">
    <property type="nucleotide sequence ID" value="NZ_BDCO01000002.1"/>
</dbReference>
<evidence type="ECO:0000313" key="3">
    <source>
        <dbReference type="Proteomes" id="UP000076023"/>
    </source>
</evidence>
<protein>
    <recommendedName>
        <fullName evidence="4">DUF192 domain-containing protein</fullName>
    </recommendedName>
</protein>
<feature type="chain" id="PRO_5007524531" description="DUF192 domain-containing protein" evidence="1">
    <location>
        <begin position="31"/>
        <end position="160"/>
    </location>
</feature>
<sequence length="160" mass="17719">MAVIGVLNMTNAMRFSVWICALFSAGALWAQTAAQPTLPTVKLTINGKALTAEVADDNTERATGLMFREKLAEDSGMLFVMPQVDEATFWMRNTLIPLSVAYIDPTGTILEIHEMKPRDETPIRSKFPYVAYALEMDKGWFEKKGILPGDRIIGLPAAPR</sequence>
<dbReference type="Gene3D" id="2.60.120.1140">
    <property type="entry name" value="Protein of unknown function DUF192"/>
    <property type="match status" value="1"/>
</dbReference>
<dbReference type="Pfam" id="PF02643">
    <property type="entry name" value="DUF192"/>
    <property type="match status" value="1"/>
</dbReference>
<comment type="caution">
    <text evidence="2">The sequence shown here is derived from an EMBL/GenBank/DDBJ whole genome shotgun (WGS) entry which is preliminary data.</text>
</comment>